<protein>
    <recommendedName>
        <fullName evidence="3">HTH tetR-type domain-containing protein</fullName>
    </recommendedName>
</protein>
<evidence type="ECO:0000313" key="4">
    <source>
        <dbReference type="EMBL" id="EPF31826.1"/>
    </source>
</evidence>
<name>S3K4C7_TREMA</name>
<reference evidence="4 5" key="1">
    <citation type="submission" date="2013-04" db="EMBL/GenBank/DDBJ databases">
        <title>The Genome Sequence of Treponema maltophilum ATCC 51939.</title>
        <authorList>
            <consortium name="The Broad Institute Genomics Platform"/>
            <person name="Earl A."/>
            <person name="Ward D."/>
            <person name="Feldgarden M."/>
            <person name="Gevers D."/>
            <person name="Leonetti C."/>
            <person name="Blanton J.M."/>
            <person name="Dewhirst F.E."/>
            <person name="Izard J."/>
            <person name="Walker B."/>
            <person name="Young S."/>
            <person name="Zeng Q."/>
            <person name="Gargeya S."/>
            <person name="Fitzgerald M."/>
            <person name="Haas B."/>
            <person name="Abouelleil A."/>
            <person name="Allen A.W."/>
            <person name="Alvarado L."/>
            <person name="Arachchi H.M."/>
            <person name="Berlin A.M."/>
            <person name="Chapman S.B."/>
            <person name="Gainer-Dewar J."/>
            <person name="Goldberg J."/>
            <person name="Griggs A."/>
            <person name="Gujja S."/>
            <person name="Hansen M."/>
            <person name="Howarth C."/>
            <person name="Imamovic A."/>
            <person name="Ireland A."/>
            <person name="Larimer J."/>
            <person name="McCowan C."/>
            <person name="Murphy C."/>
            <person name="Pearson M."/>
            <person name="Poon T.W."/>
            <person name="Priest M."/>
            <person name="Roberts A."/>
            <person name="Saif S."/>
            <person name="Shea T."/>
            <person name="Sisk P."/>
            <person name="Sykes S."/>
            <person name="Wortman J."/>
            <person name="Nusbaum C."/>
            <person name="Birren B."/>
        </authorList>
    </citation>
    <scope>NUCLEOTIDE SEQUENCE [LARGE SCALE GENOMIC DNA]</scope>
    <source>
        <strain evidence="4 5">ATCC 51939</strain>
    </source>
</reference>
<dbReference type="InterPro" id="IPR001647">
    <property type="entry name" value="HTH_TetR"/>
</dbReference>
<evidence type="ECO:0000256" key="2">
    <source>
        <dbReference type="PROSITE-ProRule" id="PRU00335"/>
    </source>
</evidence>
<dbReference type="EMBL" id="ATFF01000006">
    <property type="protein sequence ID" value="EPF31826.1"/>
    <property type="molecule type" value="Genomic_DNA"/>
</dbReference>
<accession>S3K4C7</accession>
<sequence length="231" mass="27270">MHFFYRRAIIYYSVILHCNLFKEWITIARDFQQTHDNLLDCAKKHFLKFGFERSSIREICKDAHVTNGAFYNHFEDKEALFGALVEPVLRSVSELYADSVMRHFVLIKSEDLPQLWELSAKTTERMIEYIYEHLDIFRLLLKCSEGTKYAGFWDTVVQAETRETKKFFRELKKNGVPIREPADEEWYILVYAYYSAVAEIVMHNYSKRAALRYARTLAAFFAAGWKSVLGI</sequence>
<dbReference type="PROSITE" id="PS01081">
    <property type="entry name" value="HTH_TETR_1"/>
    <property type="match status" value="1"/>
</dbReference>
<proteinExistence type="predicted"/>
<dbReference type="AlphaFoldDB" id="S3K4C7"/>
<keyword evidence="5" id="KW-1185">Reference proteome</keyword>
<dbReference type="PROSITE" id="PS50977">
    <property type="entry name" value="HTH_TETR_2"/>
    <property type="match status" value="1"/>
</dbReference>
<evidence type="ECO:0000259" key="3">
    <source>
        <dbReference type="PROSITE" id="PS50977"/>
    </source>
</evidence>
<dbReference type="eggNOG" id="COG1309">
    <property type="taxonomic scope" value="Bacteria"/>
</dbReference>
<feature type="domain" description="HTH tetR-type" evidence="3">
    <location>
        <begin position="32"/>
        <end position="92"/>
    </location>
</feature>
<dbReference type="InterPro" id="IPR050624">
    <property type="entry name" value="HTH-type_Tx_Regulator"/>
</dbReference>
<comment type="caution">
    <text evidence="4">The sequence shown here is derived from an EMBL/GenBank/DDBJ whole genome shotgun (WGS) entry which is preliminary data.</text>
</comment>
<organism evidence="4 5">
    <name type="scientific">Treponema maltophilum ATCC 51939</name>
    <dbReference type="NCBI Taxonomy" id="1125699"/>
    <lineage>
        <taxon>Bacteria</taxon>
        <taxon>Pseudomonadati</taxon>
        <taxon>Spirochaetota</taxon>
        <taxon>Spirochaetia</taxon>
        <taxon>Spirochaetales</taxon>
        <taxon>Treponemataceae</taxon>
        <taxon>Treponema</taxon>
    </lineage>
</organism>
<dbReference type="GO" id="GO:0003677">
    <property type="term" value="F:DNA binding"/>
    <property type="evidence" value="ECO:0007669"/>
    <property type="project" value="UniProtKB-UniRule"/>
</dbReference>
<dbReference type="Proteomes" id="UP000014541">
    <property type="component" value="Unassembled WGS sequence"/>
</dbReference>
<dbReference type="PANTHER" id="PTHR43479:SF11">
    <property type="entry name" value="ACREF_ENVCD OPERON REPRESSOR-RELATED"/>
    <property type="match status" value="1"/>
</dbReference>
<dbReference type="HOGENOM" id="CLU_069356_6_0_12"/>
<dbReference type="InterPro" id="IPR023772">
    <property type="entry name" value="DNA-bd_HTH_TetR-type_CS"/>
</dbReference>
<gene>
    <name evidence="4" type="ORF">HMPREF9194_02181</name>
</gene>
<dbReference type="STRING" id="1125699.HMPREF9194_02181"/>
<dbReference type="PATRIC" id="fig|1125699.3.peg.2201"/>
<keyword evidence="1 2" id="KW-0238">DNA-binding</keyword>
<dbReference type="Pfam" id="PF00440">
    <property type="entry name" value="TetR_N"/>
    <property type="match status" value="1"/>
</dbReference>
<evidence type="ECO:0000256" key="1">
    <source>
        <dbReference type="ARBA" id="ARBA00023125"/>
    </source>
</evidence>
<evidence type="ECO:0000313" key="5">
    <source>
        <dbReference type="Proteomes" id="UP000014541"/>
    </source>
</evidence>
<feature type="DNA-binding region" description="H-T-H motif" evidence="2">
    <location>
        <begin position="55"/>
        <end position="74"/>
    </location>
</feature>
<dbReference type="SUPFAM" id="SSF46689">
    <property type="entry name" value="Homeodomain-like"/>
    <property type="match status" value="1"/>
</dbReference>
<dbReference type="PANTHER" id="PTHR43479">
    <property type="entry name" value="ACREF/ENVCD OPERON REPRESSOR-RELATED"/>
    <property type="match status" value="1"/>
</dbReference>
<dbReference type="PRINTS" id="PR00455">
    <property type="entry name" value="HTHTETR"/>
</dbReference>
<dbReference type="Gene3D" id="1.10.357.10">
    <property type="entry name" value="Tetracycline Repressor, domain 2"/>
    <property type="match status" value="1"/>
</dbReference>
<dbReference type="InterPro" id="IPR009057">
    <property type="entry name" value="Homeodomain-like_sf"/>
</dbReference>